<comment type="function">
    <text evidence="6">Forms membrane-associated dynamic filaments that are essential for cell shape determination. Acts by regulating cell wall synthesis and cell elongation, and thus cell shape. A feedback loop between cell geometry and MreB localization may maintain elongated cell shape by targeting cell wall growth to regions of negative cell wall curvature.</text>
</comment>
<organism evidence="7">
    <name type="scientific">uncultured Acidimicrobiales bacterium</name>
    <dbReference type="NCBI Taxonomy" id="310071"/>
    <lineage>
        <taxon>Bacteria</taxon>
        <taxon>Bacillati</taxon>
        <taxon>Actinomycetota</taxon>
        <taxon>Acidimicrobiia</taxon>
        <taxon>Acidimicrobiales</taxon>
        <taxon>environmental samples</taxon>
    </lineage>
</organism>
<dbReference type="EMBL" id="CADCTB010000177">
    <property type="protein sequence ID" value="CAA9263497.1"/>
    <property type="molecule type" value="Genomic_DNA"/>
</dbReference>
<dbReference type="Gene3D" id="3.30.420.40">
    <property type="match status" value="2"/>
</dbReference>
<dbReference type="NCBIfam" id="TIGR00904">
    <property type="entry name" value="mreB"/>
    <property type="match status" value="1"/>
</dbReference>
<dbReference type="Pfam" id="PF06723">
    <property type="entry name" value="MreB_Mbl"/>
    <property type="match status" value="1"/>
</dbReference>
<feature type="binding site" evidence="6">
    <location>
        <begin position="164"/>
        <end position="166"/>
    </location>
    <ligand>
        <name>ATP</name>
        <dbReference type="ChEBI" id="CHEBI:30616"/>
    </ligand>
</feature>
<evidence type="ECO:0000313" key="7">
    <source>
        <dbReference type="EMBL" id="CAA9263497.1"/>
    </source>
</evidence>
<dbReference type="CDD" id="cd10225">
    <property type="entry name" value="ASKHA_NBD_MreB-like"/>
    <property type="match status" value="1"/>
</dbReference>
<comment type="subcellular location">
    <subcellularLocation>
        <location evidence="6">Cytoplasm</location>
    </subcellularLocation>
    <text evidence="6">Membrane-associated.</text>
</comment>
<proteinExistence type="inferred from homology"/>
<dbReference type="AlphaFoldDB" id="A0A6J4IW20"/>
<dbReference type="NCBIfam" id="NF010539">
    <property type="entry name" value="PRK13927.1"/>
    <property type="match status" value="1"/>
</dbReference>
<comment type="similarity">
    <text evidence="5 6">Belongs to the FtsA/MreB family.</text>
</comment>
<evidence type="ECO:0000256" key="4">
    <source>
        <dbReference type="ARBA" id="ARBA00022960"/>
    </source>
</evidence>
<sequence length="345" mass="37013">MSDNFFSAFLGRDMAVDLGTANTLVYVRGRGIVLNEPSVVAVNIKDGRPLAVGAEAKRMIGRTPGHIQAVRPLRDGVINNFEITEKMLRYFITRVHQRRWAKPRMVICVPSGVTGVEKRAVQEAAEYAGARKTPFIIEEPMAAAIGAGLPVHEPTGNMVVDIGGGTTEVAVISLGGIVTSQSVRIGGDELDDAIIQFIKKEYSLALGERTAEEIKIALGSAYPLEQELRAEIRGRDLVTGLPKTIVTSTEEVRRAIEEPVTAIVDSVKVTLDKTPPELAADIMEAGIVLTGGGALLHGLDVRLKAETGMPIVIANNPLYSVALGAGQCLEEFNVLRQVLSGNNDR</sequence>
<feature type="binding site" evidence="6">
    <location>
        <begin position="212"/>
        <end position="215"/>
    </location>
    <ligand>
        <name>ATP</name>
        <dbReference type="ChEBI" id="CHEBI:30616"/>
    </ligand>
</feature>
<feature type="binding site" evidence="6">
    <location>
        <begin position="292"/>
        <end position="295"/>
    </location>
    <ligand>
        <name>ATP</name>
        <dbReference type="ChEBI" id="CHEBI:30616"/>
    </ligand>
</feature>
<dbReference type="PANTHER" id="PTHR42749">
    <property type="entry name" value="CELL SHAPE-DETERMINING PROTEIN MREB"/>
    <property type="match status" value="1"/>
</dbReference>
<keyword evidence="1 6" id="KW-0963">Cytoplasm</keyword>
<evidence type="ECO:0000256" key="2">
    <source>
        <dbReference type="ARBA" id="ARBA00022741"/>
    </source>
</evidence>
<protein>
    <recommendedName>
        <fullName evidence="6">Cell shape-determining protein MreB</fullName>
    </recommendedName>
</protein>
<dbReference type="InterPro" id="IPR043129">
    <property type="entry name" value="ATPase_NBD"/>
</dbReference>
<accession>A0A6J4IW20</accession>
<dbReference type="InterPro" id="IPR056546">
    <property type="entry name" value="MreB_MamK-like"/>
</dbReference>
<evidence type="ECO:0000256" key="5">
    <source>
        <dbReference type="ARBA" id="ARBA00023458"/>
    </source>
</evidence>
<gene>
    <name evidence="6" type="primary">mreB</name>
    <name evidence="7" type="ORF">AVDCRST_MAG10-2886</name>
</gene>
<dbReference type="InterPro" id="IPR004753">
    <property type="entry name" value="MreB"/>
</dbReference>
<dbReference type="PRINTS" id="PR01652">
    <property type="entry name" value="SHAPEPROTEIN"/>
</dbReference>
<dbReference type="GO" id="GO:0005737">
    <property type="term" value="C:cytoplasm"/>
    <property type="evidence" value="ECO:0007669"/>
    <property type="project" value="UniProtKB-SubCell"/>
</dbReference>
<name>A0A6J4IW20_9ACTN</name>
<dbReference type="GO" id="GO:0005524">
    <property type="term" value="F:ATP binding"/>
    <property type="evidence" value="ECO:0007669"/>
    <property type="project" value="UniProtKB-KW"/>
</dbReference>
<keyword evidence="3 6" id="KW-0067">ATP-binding</keyword>
<dbReference type="HAMAP" id="MF_02207">
    <property type="entry name" value="MreB"/>
    <property type="match status" value="1"/>
</dbReference>
<keyword evidence="4 6" id="KW-0133">Cell shape</keyword>
<dbReference type="GO" id="GO:0008360">
    <property type="term" value="P:regulation of cell shape"/>
    <property type="evidence" value="ECO:0007669"/>
    <property type="project" value="UniProtKB-UniRule"/>
</dbReference>
<reference evidence="7" key="1">
    <citation type="submission" date="2020-02" db="EMBL/GenBank/DDBJ databases">
        <authorList>
            <person name="Meier V. D."/>
        </authorList>
    </citation>
    <scope>NUCLEOTIDE SEQUENCE</scope>
    <source>
        <strain evidence="7">AVDCRST_MAG10</strain>
    </source>
</reference>
<dbReference type="GO" id="GO:0000902">
    <property type="term" value="P:cell morphogenesis"/>
    <property type="evidence" value="ECO:0007669"/>
    <property type="project" value="InterPro"/>
</dbReference>
<evidence type="ECO:0000256" key="1">
    <source>
        <dbReference type="ARBA" id="ARBA00022490"/>
    </source>
</evidence>
<feature type="binding site" evidence="6">
    <location>
        <begin position="20"/>
        <end position="22"/>
    </location>
    <ligand>
        <name>ATP</name>
        <dbReference type="ChEBI" id="CHEBI:30616"/>
    </ligand>
</feature>
<keyword evidence="2 6" id="KW-0547">Nucleotide-binding</keyword>
<dbReference type="SUPFAM" id="SSF53067">
    <property type="entry name" value="Actin-like ATPase domain"/>
    <property type="match status" value="2"/>
</dbReference>
<comment type="subunit">
    <text evidence="6">Forms polymers.</text>
</comment>
<evidence type="ECO:0000256" key="3">
    <source>
        <dbReference type="ARBA" id="ARBA00022840"/>
    </source>
</evidence>
<evidence type="ECO:0000256" key="6">
    <source>
        <dbReference type="HAMAP-Rule" id="MF_02207"/>
    </source>
</evidence>
<dbReference type="PANTHER" id="PTHR42749:SF1">
    <property type="entry name" value="CELL SHAPE-DETERMINING PROTEIN MREB"/>
    <property type="match status" value="1"/>
</dbReference>